<dbReference type="GO" id="GO:0070971">
    <property type="term" value="C:endoplasmic reticulum exit site"/>
    <property type="evidence" value="ECO:0007669"/>
    <property type="project" value="TreeGrafter"/>
</dbReference>
<feature type="compositionally biased region" description="Low complexity" evidence="3">
    <location>
        <begin position="557"/>
        <end position="576"/>
    </location>
</feature>
<dbReference type="EnsemblMetazoa" id="XM_038188321.1">
    <property type="protein sequence ID" value="XP_038044249.1"/>
    <property type="gene ID" value="LOC119718893"/>
</dbReference>
<feature type="compositionally biased region" description="Basic and acidic residues" evidence="3">
    <location>
        <begin position="2575"/>
        <end position="2588"/>
    </location>
</feature>
<feature type="compositionally biased region" description="Low complexity" evidence="3">
    <location>
        <begin position="596"/>
        <end position="605"/>
    </location>
</feature>
<feature type="compositionally biased region" description="Basic and acidic residues" evidence="3">
    <location>
        <begin position="1597"/>
        <end position="1606"/>
    </location>
</feature>
<feature type="compositionally biased region" description="Basic and acidic residues" evidence="3">
    <location>
        <begin position="1449"/>
        <end position="1465"/>
    </location>
</feature>
<feature type="compositionally biased region" description="Basic residues" evidence="3">
    <location>
        <begin position="1284"/>
        <end position="1296"/>
    </location>
</feature>
<dbReference type="Proteomes" id="UP000887568">
    <property type="component" value="Unplaced"/>
</dbReference>
<feature type="compositionally biased region" description="Polar residues" evidence="3">
    <location>
        <begin position="314"/>
        <end position="331"/>
    </location>
</feature>
<feature type="compositionally biased region" description="Polar residues" evidence="3">
    <location>
        <begin position="1"/>
        <end position="19"/>
    </location>
</feature>
<feature type="compositionally biased region" description="Basic and acidic residues" evidence="3">
    <location>
        <begin position="160"/>
        <end position="284"/>
    </location>
</feature>
<feature type="coiled-coil region" evidence="2">
    <location>
        <begin position="2459"/>
        <end position="2507"/>
    </location>
</feature>
<feature type="region of interest" description="Disordered" evidence="3">
    <location>
        <begin position="1996"/>
        <end position="2085"/>
    </location>
</feature>
<feature type="compositionally biased region" description="Basic and acidic residues" evidence="3">
    <location>
        <begin position="534"/>
        <end position="544"/>
    </location>
</feature>
<feature type="compositionally biased region" description="Basic and acidic residues" evidence="3">
    <location>
        <begin position="304"/>
        <end position="313"/>
    </location>
</feature>
<evidence type="ECO:0000256" key="2">
    <source>
        <dbReference type="SAM" id="Coils"/>
    </source>
</evidence>
<feature type="compositionally biased region" description="Basic and acidic residues" evidence="3">
    <location>
        <begin position="1188"/>
        <end position="1207"/>
    </location>
</feature>
<dbReference type="RefSeq" id="XP_038044249.1">
    <property type="nucleotide sequence ID" value="XM_038188321.1"/>
</dbReference>
<feature type="compositionally biased region" description="Polar residues" evidence="3">
    <location>
        <begin position="841"/>
        <end position="855"/>
    </location>
</feature>
<feature type="region of interest" description="Disordered" evidence="3">
    <location>
        <begin position="1138"/>
        <end position="1544"/>
    </location>
</feature>
<dbReference type="PANTHER" id="PTHR23158">
    <property type="entry name" value="MELANOMA INHIBITORY ACTIVITY-RELATED"/>
    <property type="match status" value="1"/>
</dbReference>
<feature type="compositionally biased region" description="Basic and acidic residues" evidence="3">
    <location>
        <begin position="1159"/>
        <end position="1178"/>
    </location>
</feature>
<feature type="compositionally biased region" description="Basic and acidic residues" evidence="3">
    <location>
        <begin position="1221"/>
        <end position="1233"/>
    </location>
</feature>
<dbReference type="OMA" id="DHENKNP"/>
<feature type="compositionally biased region" description="Acidic residues" evidence="3">
    <location>
        <begin position="1645"/>
        <end position="1654"/>
    </location>
</feature>
<evidence type="ECO:0000313" key="4">
    <source>
        <dbReference type="EnsemblMetazoa" id="XP_038044249.1"/>
    </source>
</evidence>
<feature type="compositionally biased region" description="Polar residues" evidence="3">
    <location>
        <begin position="546"/>
        <end position="556"/>
    </location>
</feature>
<feature type="compositionally biased region" description="Basic and acidic residues" evidence="3">
    <location>
        <begin position="120"/>
        <end position="153"/>
    </location>
</feature>
<feature type="compositionally biased region" description="Basic and acidic residues" evidence="3">
    <location>
        <begin position="1516"/>
        <end position="1526"/>
    </location>
</feature>
<feature type="region of interest" description="Disordered" evidence="3">
    <location>
        <begin position="1"/>
        <end position="1029"/>
    </location>
</feature>
<evidence type="ECO:0000256" key="1">
    <source>
        <dbReference type="ARBA" id="ARBA00023054"/>
    </source>
</evidence>
<accession>A0A913YWS9</accession>
<feature type="compositionally biased region" description="Basic and acidic residues" evidence="3">
    <location>
        <begin position="1085"/>
        <end position="1100"/>
    </location>
</feature>
<protein>
    <submittedName>
        <fullName evidence="4">Uncharacterized protein</fullName>
    </submittedName>
</protein>
<feature type="compositionally biased region" description="Polar residues" evidence="3">
    <location>
        <begin position="1403"/>
        <end position="1430"/>
    </location>
</feature>
<feature type="region of interest" description="Disordered" evidence="3">
    <location>
        <begin position="1597"/>
        <end position="1982"/>
    </location>
</feature>
<feature type="compositionally biased region" description="Basic and acidic residues" evidence="3">
    <location>
        <begin position="1066"/>
        <end position="1076"/>
    </location>
</feature>
<feature type="compositionally biased region" description="Polar residues" evidence="3">
    <location>
        <begin position="362"/>
        <end position="378"/>
    </location>
</feature>
<feature type="compositionally biased region" description="Basic and acidic residues" evidence="3">
    <location>
        <begin position="47"/>
        <end position="108"/>
    </location>
</feature>
<dbReference type="GO" id="GO:0006888">
    <property type="term" value="P:endoplasmic reticulum to Golgi vesicle-mediated transport"/>
    <property type="evidence" value="ECO:0007669"/>
    <property type="project" value="TreeGrafter"/>
</dbReference>
<feature type="compositionally biased region" description="Basic and acidic residues" evidence="3">
    <location>
        <begin position="1795"/>
        <end position="1817"/>
    </location>
</feature>
<feature type="compositionally biased region" description="Polar residues" evidence="3">
    <location>
        <begin position="708"/>
        <end position="720"/>
    </location>
</feature>
<feature type="compositionally biased region" description="Polar residues" evidence="3">
    <location>
        <begin position="2066"/>
        <end position="2083"/>
    </location>
</feature>
<feature type="compositionally biased region" description="Basic and acidic residues" evidence="3">
    <location>
        <begin position="512"/>
        <end position="525"/>
    </location>
</feature>
<feature type="compositionally biased region" description="Basic and acidic residues" evidence="3">
    <location>
        <begin position="337"/>
        <end position="361"/>
    </location>
</feature>
<feature type="compositionally biased region" description="Basic and acidic residues" evidence="3">
    <location>
        <begin position="2806"/>
        <end position="2836"/>
    </location>
</feature>
<feature type="compositionally biased region" description="Basic and acidic residues" evidence="3">
    <location>
        <begin position="2595"/>
        <end position="2624"/>
    </location>
</feature>
<feature type="compositionally biased region" description="Polar residues" evidence="3">
    <location>
        <begin position="2928"/>
        <end position="2953"/>
    </location>
</feature>
<keyword evidence="5" id="KW-1185">Reference proteome</keyword>
<feature type="compositionally biased region" description="Basic and acidic residues" evidence="3">
    <location>
        <begin position="432"/>
        <end position="450"/>
    </location>
</feature>
<feature type="compositionally biased region" description="Basic and acidic residues" evidence="3">
    <location>
        <begin position="2009"/>
        <end position="2018"/>
    </location>
</feature>
<feature type="compositionally biased region" description="Polar residues" evidence="3">
    <location>
        <begin position="759"/>
        <end position="772"/>
    </location>
</feature>
<feature type="region of interest" description="Disordered" evidence="3">
    <location>
        <begin position="2575"/>
        <end position="2953"/>
    </location>
</feature>
<feature type="compositionally biased region" description="Basic and acidic residues" evidence="3">
    <location>
        <begin position="1319"/>
        <end position="1353"/>
    </location>
</feature>
<feature type="compositionally biased region" description="Basic and acidic residues" evidence="3">
    <location>
        <begin position="2702"/>
        <end position="2728"/>
    </location>
</feature>
<feature type="compositionally biased region" description="Basic and acidic residues" evidence="3">
    <location>
        <begin position="1831"/>
        <end position="1840"/>
    </location>
</feature>
<feature type="compositionally biased region" description="Basic and acidic residues" evidence="3">
    <location>
        <begin position="1914"/>
        <end position="1928"/>
    </location>
</feature>
<feature type="compositionally biased region" description="Basic and acidic residues" evidence="3">
    <location>
        <begin position="797"/>
        <end position="806"/>
    </location>
</feature>
<feature type="compositionally biased region" description="Basic and acidic residues" evidence="3">
    <location>
        <begin position="968"/>
        <end position="1008"/>
    </location>
</feature>
<feature type="compositionally biased region" description="Basic and acidic residues" evidence="3">
    <location>
        <begin position="1935"/>
        <end position="1956"/>
    </location>
</feature>
<dbReference type="GO" id="GO:0009306">
    <property type="term" value="P:protein secretion"/>
    <property type="evidence" value="ECO:0007669"/>
    <property type="project" value="TreeGrafter"/>
</dbReference>
<dbReference type="InterPro" id="IPR051500">
    <property type="entry name" value="cTAGE_MIA/OTOR"/>
</dbReference>
<feature type="compositionally biased region" description="Polar residues" evidence="3">
    <location>
        <begin position="1957"/>
        <end position="1981"/>
    </location>
</feature>
<feature type="compositionally biased region" description="Basic and acidic residues" evidence="3">
    <location>
        <begin position="1757"/>
        <end position="1776"/>
    </location>
</feature>
<name>A0A913YWS9_PATMI</name>
<feature type="compositionally biased region" description="Polar residues" evidence="3">
    <location>
        <begin position="2643"/>
        <end position="2657"/>
    </location>
</feature>
<feature type="compositionally biased region" description="Basic and acidic residues" evidence="3">
    <location>
        <begin position="1851"/>
        <end position="1874"/>
    </location>
</feature>
<feature type="compositionally biased region" description="Pro residues" evidence="3">
    <location>
        <begin position="2901"/>
        <end position="2918"/>
    </location>
</feature>
<reference evidence="4" key="1">
    <citation type="submission" date="2022-11" db="UniProtKB">
        <authorList>
            <consortium name="EnsemblMetazoa"/>
        </authorList>
    </citation>
    <scope>IDENTIFICATION</scope>
</reference>
<feature type="compositionally biased region" description="Polar residues" evidence="3">
    <location>
        <begin position="907"/>
        <end position="916"/>
    </location>
</feature>
<dbReference type="GeneID" id="119718893"/>
<feature type="compositionally biased region" description="Basic and acidic residues" evidence="3">
    <location>
        <begin position="870"/>
        <end position="884"/>
    </location>
</feature>
<feature type="compositionally biased region" description="Polar residues" evidence="3">
    <location>
        <begin position="1307"/>
        <end position="1318"/>
    </location>
</feature>
<feature type="compositionally biased region" description="Pro residues" evidence="3">
    <location>
        <begin position="2762"/>
        <end position="2798"/>
    </location>
</feature>
<dbReference type="PANTHER" id="PTHR23158:SF33">
    <property type="entry name" value="TRANSPORT AND GOLGI ORGANIZATION PROTEIN 1"/>
    <property type="match status" value="1"/>
</dbReference>
<feature type="compositionally biased region" description="Pro residues" evidence="3">
    <location>
        <begin position="2839"/>
        <end position="2890"/>
    </location>
</feature>
<dbReference type="GO" id="GO:0035459">
    <property type="term" value="P:vesicle cargo loading"/>
    <property type="evidence" value="ECO:0007669"/>
    <property type="project" value="TreeGrafter"/>
</dbReference>
<feature type="compositionally biased region" description="Polar residues" evidence="3">
    <location>
        <begin position="419"/>
        <end position="431"/>
    </location>
</feature>
<feature type="compositionally biased region" description="Basic and acidic residues" evidence="3">
    <location>
        <begin position="380"/>
        <end position="390"/>
    </location>
</feature>
<feature type="compositionally biased region" description="Low complexity" evidence="3">
    <location>
        <begin position="956"/>
        <end position="967"/>
    </location>
</feature>
<evidence type="ECO:0000313" key="5">
    <source>
        <dbReference type="Proteomes" id="UP000887568"/>
    </source>
</evidence>
<feature type="compositionally biased region" description="Basic and acidic residues" evidence="3">
    <location>
        <begin position="1719"/>
        <end position="1732"/>
    </location>
</feature>
<feature type="compositionally biased region" description="Polar residues" evidence="3">
    <location>
        <begin position="289"/>
        <end position="303"/>
    </location>
</feature>
<dbReference type="OrthoDB" id="6022771at2759"/>
<feature type="compositionally biased region" description="Basic and acidic residues" evidence="3">
    <location>
        <begin position="1629"/>
        <end position="1644"/>
    </location>
</feature>
<sequence>MDTVTLTETHNIPDSNSQAHTDHHLKPATDSSKPTDLQHKQNTKSNTHTEKLNHFETNRGIHTDPHQKVHSEPTDQRDHHFQTVKDADKHTDSVQKSNRESKPSKDPTVETVTDTNKQPDTQHKVERVPKPKTDPHMQDIAKQPDPHYKEETKATPQADSKVETVTDTDKQPDTHHKVERVPKPKTDPHMQDIAKQPDPHFKEETKAKPQADSKVETVTDTDKQPDTHHKVERVSKPKTDPHMQDIAKQPDPHFKGETKAKPQVDSKVKTVTDTDKRTDTHFRVDGGATPQTDPHTTVANKQGDTTHHKDSETTPHTNPGTKTVPNRQTDTLPRVDSGTKPHTETRSQKMTNTDRHKETHNVDSAATPHTIQNTQPVKGTSEHADADHKIKSAATPLTDPHANIVTDTNKHAPTPHRGNPNTDPQSPTVTNTDRHMNTHPKADPSAKPHVDPVVTPETDPHKNKHSDAYHQAESGVTPHEDPQVKQVPNAQQHNEIHHKVVDETKPASTDTNVHRNLDSAVKDNSQRQSSVDPEDAHDVGDVSETHIYSLNSPQTLSDSSTKSISSTKSNTSENTIVQSDSKHHMESHGVPVPVHSNTLSSNTNTPSGIVTASDKPDIPLSSKVEPSVEASFSNPKDRTKVVTTPETGRIIQDTRLTEADKVGDDPKEVPPTDLDAITSQAANEKLTSKAQPPTESPKITPKSEDFTNPKTQSETETVDNSRQHLKQNPEAVFEEARISNTEALKQIQPDDFKKVSVGTPDSSIEPTKIQQNRPEDTKAETQTVRSIPDNTASETGKSVEDLEEKPSSGSIKYNSGAAVNKPASGEESLAKAPETVLSVDSIEQGTQASNTVQHSKVSEPDISTLPAHSEQVRTDSDSSSDRYTLKITPLPETSSSNKKPHIEQHITSETLGQNTIPGDDSDSENVVGGSRQSKPDQPKTESFVSDVAQDKHVSRSVGGTESSVTSSEPRHNLPDDKVSDSGKPEEHIEQVPHDKPQPKAVSDSKTHADSPSSTFPRHESQDNEEELSDEMKALLAYKIKPKSKRLRVVHDVVNDEEDFLGGIFSAREHQMKRSDDTTEDDKSDEESRKRSEATHRKGDKTDEEGNDLDRAEKVQPLGDLNYSPRKIEIDWMLFEQQRITASIPDKEKERVLGRKRRERRIETELEVREHGDQMRGDYGEISVEEKEEEKGDQSKEEKEVQSDKNEYGRMMLSNYKSPGKSPEDDILSKEMRGDLQQTDSEGESVLTADAGSSSPPRWDQFSKGIDDEDLTSEDLVGSTGRTVTKSKPKAVIGKRKGSNEESEDRNQGQTEQQQPPSSEHTKSDGDLHEIDKNPETTHEESEQQSSKERKNEQDANQDIQVIDGTTLHASDLEPTPSSQETAPTIMPTPTPPPTQLQDREPDPTSSTPGASLNPTRSTGQADPNRNQEQAGENWRLVQPGQGNILQHSDIADQHQKFLQEAENYMKSRKNTKDAPSMTDVVKGIMRKGVMSNEKEKQKATGDNNTADKEDEDEDAEKTNEPVDQAKAENPAAKGDIVLPSAPDLNPEKVKEFFERMIELPHFKNDHDAALAELNKYLESQDRRIGLMKDDYQFKLREQLEAEKQEQSDDETQEGNQESGDTISDADTLEQDHFESGREMLKEEASSDDVLQDGESDQKEIPNKDDADPVKVLQAEEGPVGAGSEDDFKEEPEIRVESPGQVVSDPAEFLQQDGEPVEGLDGHLEEPELKVETPVEDANDPAKLLRQDGDPTSDGEGDNFKEEPKVEVEPPVTEHYDPANLLRQDGGPTDESVDELAIRHIREEEERKVKEIQEKEDNNPQVAKPEGEEKEPEIQDDRELNWEPVLSYQEIFKQRGQDEASKGEGTDHDSEELPREPNLNTKPNLGVLDQEQGEFEVAEEPRTEIDFDAVPEEAGQDKYPEKKVLDISHKGPSGVESKETKDEAIGLGNREDNHKSEGTNPESEQFDVNNNEFPPQESSRTVQFDPDIKELLNDFDLMDSTGSDENGIQDIDHVSHETTTEPSVSHDALEPPSPIDPNLERIHNLEDTAPTPVEQPAASTPPPPMASNQEDSQPAINVDQQGHKPSSAGMVFEGGNSNVHPEIEVAVPGDEDVREVPNRFNRRQVPLGLEDDETLSDTMNATYDDWSTAGFNMMKPLLLAVNTSLQPLVQMLPDDVQVALHGADFLGIPWPIVIIVELISCAVFSFLLCVCICSCRNPKAFNASMLDEIEALHGQKADILDTLDMTTSQFQSQNRQFYELKQSIDKTSQEKNDMMQSCTDLKDKERKLQKELKTKQSIVTQQESKLKSTQEQVDLYEEQVSTANQTIAALQQQVLDLKDSLHFSSNNMSALQHKVQSLSEQNQLLTSAKEQLTEEVTGWNERVSEMNEQVELLHNEKKDLEESVTFKDNEIEVLKDCLLQLKGLQSTEEDDTEVDNEARVQQLMDVTRVSAKLSLVESEKNEVEAKYEEEVKGRRELEAKIGSLQQDVDTAQSNYKQAKSSLSEAQTKLDVMTEYFKNKEVDLQRKLGREEALRLQSDSKLETADGKAASAEVEVTNYRTQIRDLKEELEKAERNFRNQVAAHEKKAHDSWISARSAERELQEAKREAANLRHRLTELEGRRAKTETAPLYKPSPSGREGSPQPLKQGTGAPSRNSLLADTPSPPHLDPGRPLSPRRPSYPADHPSSPPLDGNMDPYRRTSRSGRDSGPHPPFPDDRPPPPPDMRRDMDFPPMGRAPPHGRHSRGPPMPDMDYDPHDMRDMSPGPPPDFRFDPHGPPPPDMDFDPHGPPPFGGPPPPLRHPFAPRDFPPHPDDFDRRGPPMDDRDFGPPPMDDRDFRGYGPPPPGMDFGPRGPPPPGPMHGPGPYPNDMGPPPMDRPPPPMGPHGPSPGPRNPGIRPGSRGPFPPPAGAPPPGGFPPSGPSFGTPSGSHRTSTPLEGTPVTPQTRPSSRPMQGP</sequence>
<feature type="compositionally biased region" description="Polar residues" evidence="3">
    <location>
        <begin position="110"/>
        <end position="119"/>
    </location>
</feature>
<feature type="compositionally biased region" description="Basic and acidic residues" evidence="3">
    <location>
        <begin position="458"/>
        <end position="470"/>
    </location>
</feature>
<evidence type="ECO:0000256" key="3">
    <source>
        <dbReference type="SAM" id="MobiDB-lite"/>
    </source>
</evidence>
<feature type="compositionally biased region" description="Basic and acidic residues" evidence="3">
    <location>
        <begin position="494"/>
        <end position="505"/>
    </location>
</feature>
<keyword evidence="1 2" id="KW-0175">Coiled coil</keyword>
<proteinExistence type="predicted"/>
<feature type="compositionally biased region" description="Basic and acidic residues" evidence="3">
    <location>
        <begin position="1655"/>
        <end position="1668"/>
    </location>
</feature>
<feature type="coiled-coil region" evidence="2">
    <location>
        <begin position="2270"/>
        <end position="2409"/>
    </location>
</feature>
<feature type="region of interest" description="Disordered" evidence="3">
    <location>
        <begin position="1057"/>
        <end position="1121"/>
    </location>
</feature>
<feature type="compositionally biased region" description="Basic and acidic residues" evidence="3">
    <location>
        <begin position="655"/>
        <end position="670"/>
    </location>
</feature>
<dbReference type="GO" id="GO:0005789">
    <property type="term" value="C:endoplasmic reticulum membrane"/>
    <property type="evidence" value="ECO:0007669"/>
    <property type="project" value="TreeGrafter"/>
</dbReference>
<organism evidence="4 5">
    <name type="scientific">Patiria miniata</name>
    <name type="common">Bat star</name>
    <name type="synonym">Asterina miniata</name>
    <dbReference type="NCBI Taxonomy" id="46514"/>
    <lineage>
        <taxon>Eukaryota</taxon>
        <taxon>Metazoa</taxon>
        <taxon>Echinodermata</taxon>
        <taxon>Eleutherozoa</taxon>
        <taxon>Asterozoa</taxon>
        <taxon>Asteroidea</taxon>
        <taxon>Valvatacea</taxon>
        <taxon>Valvatida</taxon>
        <taxon>Asterinidae</taxon>
        <taxon>Patiria</taxon>
    </lineage>
</organism>
<feature type="compositionally biased region" description="Polar residues" evidence="3">
    <location>
        <begin position="780"/>
        <end position="796"/>
    </location>
</feature>